<feature type="domain" description="Major facilitator superfamily (MFS) profile" evidence="6">
    <location>
        <begin position="1"/>
        <end position="378"/>
    </location>
</feature>
<evidence type="ECO:0000259" key="6">
    <source>
        <dbReference type="PROSITE" id="PS50850"/>
    </source>
</evidence>
<evidence type="ECO:0000256" key="4">
    <source>
        <dbReference type="ARBA" id="ARBA00023136"/>
    </source>
</evidence>
<feature type="transmembrane region" description="Helical" evidence="5">
    <location>
        <begin position="65"/>
        <end position="84"/>
    </location>
</feature>
<evidence type="ECO:0000256" key="3">
    <source>
        <dbReference type="ARBA" id="ARBA00022989"/>
    </source>
</evidence>
<dbReference type="InterPro" id="IPR036259">
    <property type="entry name" value="MFS_trans_sf"/>
</dbReference>
<dbReference type="RefSeq" id="WP_379533803.1">
    <property type="nucleotide sequence ID" value="NZ_JBHSBI010000031.1"/>
</dbReference>
<reference evidence="8" key="1">
    <citation type="journal article" date="2019" name="Int. J. Syst. Evol. Microbiol.">
        <title>The Global Catalogue of Microorganisms (GCM) 10K type strain sequencing project: providing services to taxonomists for standard genome sequencing and annotation.</title>
        <authorList>
            <consortium name="The Broad Institute Genomics Platform"/>
            <consortium name="The Broad Institute Genome Sequencing Center for Infectious Disease"/>
            <person name="Wu L."/>
            <person name="Ma J."/>
        </authorList>
    </citation>
    <scope>NUCLEOTIDE SEQUENCE [LARGE SCALE GENOMIC DNA]</scope>
    <source>
        <strain evidence="8">TBRC 1276</strain>
    </source>
</reference>
<dbReference type="Pfam" id="PF07690">
    <property type="entry name" value="MFS_1"/>
    <property type="match status" value="1"/>
</dbReference>
<accession>A0ABV8GP16</accession>
<feature type="transmembrane region" description="Helical" evidence="5">
    <location>
        <begin position="7"/>
        <end position="26"/>
    </location>
</feature>
<feature type="transmembrane region" description="Helical" evidence="5">
    <location>
        <begin position="324"/>
        <end position="347"/>
    </location>
</feature>
<feature type="transmembrane region" description="Helical" evidence="5">
    <location>
        <begin position="132"/>
        <end position="151"/>
    </location>
</feature>
<evidence type="ECO:0000313" key="7">
    <source>
        <dbReference type="EMBL" id="MFC4013949.1"/>
    </source>
</evidence>
<feature type="transmembrane region" description="Helical" evidence="5">
    <location>
        <begin position="206"/>
        <end position="224"/>
    </location>
</feature>
<keyword evidence="2 5" id="KW-0812">Transmembrane</keyword>
<feature type="transmembrane region" description="Helical" evidence="5">
    <location>
        <begin position="90"/>
        <end position="111"/>
    </location>
</feature>
<feature type="transmembrane region" description="Helical" evidence="5">
    <location>
        <begin position="244"/>
        <end position="264"/>
    </location>
</feature>
<comment type="caution">
    <text evidence="7">The sequence shown here is derived from an EMBL/GenBank/DDBJ whole genome shotgun (WGS) entry which is preliminary data.</text>
</comment>
<gene>
    <name evidence="7" type="ORF">ACFOY2_42460</name>
</gene>
<dbReference type="InterPro" id="IPR020846">
    <property type="entry name" value="MFS_dom"/>
</dbReference>
<dbReference type="InterPro" id="IPR053160">
    <property type="entry name" value="MFS_DHA3_Transporter"/>
</dbReference>
<proteinExistence type="predicted"/>
<evidence type="ECO:0000256" key="2">
    <source>
        <dbReference type="ARBA" id="ARBA00022692"/>
    </source>
</evidence>
<dbReference type="PROSITE" id="PS50850">
    <property type="entry name" value="MFS"/>
    <property type="match status" value="1"/>
</dbReference>
<dbReference type="EMBL" id="JBHSBI010000031">
    <property type="protein sequence ID" value="MFC4013949.1"/>
    <property type="molecule type" value="Genomic_DNA"/>
</dbReference>
<protein>
    <submittedName>
        <fullName evidence="7">MFS transporter</fullName>
    </submittedName>
</protein>
<dbReference type="PANTHER" id="PTHR23530:SF1">
    <property type="entry name" value="PERMEASE, MAJOR FACILITATOR SUPERFAMILY-RELATED"/>
    <property type="match status" value="1"/>
</dbReference>
<feature type="transmembrane region" description="Helical" evidence="5">
    <location>
        <begin position="353"/>
        <end position="375"/>
    </location>
</feature>
<organism evidence="7 8">
    <name type="scientific">Nonomuraea purpurea</name>
    <dbReference type="NCBI Taxonomy" id="1849276"/>
    <lineage>
        <taxon>Bacteria</taxon>
        <taxon>Bacillati</taxon>
        <taxon>Actinomycetota</taxon>
        <taxon>Actinomycetes</taxon>
        <taxon>Streptosporangiales</taxon>
        <taxon>Streptosporangiaceae</taxon>
        <taxon>Nonomuraea</taxon>
    </lineage>
</organism>
<keyword evidence="4 5" id="KW-0472">Membrane</keyword>
<dbReference type="SUPFAM" id="SSF103473">
    <property type="entry name" value="MFS general substrate transporter"/>
    <property type="match status" value="1"/>
</dbReference>
<sequence>MLVAKLYAYAFLGEFVLLYPVYTLLFTDAGLSVAETSSLFVIWSVTGLVLEIPSGALADRVSRRLLLCLGPLLTGLGFGLWTLFPSYWVFALGFVMWGAGEALISGSYEALAYEELERRGQSGRYAAVMGRATAVGLVADAAAIGLAVPVFAAGGYLAVGAASVLACVLCAVTALTLPEHRTSGGEGESYLAILKSGISQARTDRGVLHALLLVTFVTAIWGALEEYVPFLGAETGVAKTTIPLLILVVWIGATSGGLLAGAAAERMSTRGYALTIALAAPAMAVGAMSGHPAGFVLIALAFGAFQLAGVVADTRLQERISGPARATVTSVAGLGTNLVTLVVYAVYGAASSAVSHGTMFALLVLPYLLIALMMARGRVPARQE</sequence>
<keyword evidence="3 5" id="KW-1133">Transmembrane helix</keyword>
<feature type="transmembrane region" description="Helical" evidence="5">
    <location>
        <begin position="157"/>
        <end position="177"/>
    </location>
</feature>
<feature type="transmembrane region" description="Helical" evidence="5">
    <location>
        <begin position="38"/>
        <end position="58"/>
    </location>
</feature>
<evidence type="ECO:0000313" key="8">
    <source>
        <dbReference type="Proteomes" id="UP001595851"/>
    </source>
</evidence>
<dbReference type="PANTHER" id="PTHR23530">
    <property type="entry name" value="TRANSPORT PROTEIN-RELATED"/>
    <property type="match status" value="1"/>
</dbReference>
<comment type="subcellular location">
    <subcellularLocation>
        <location evidence="1">Cell membrane</location>
        <topology evidence="1">Multi-pass membrane protein</topology>
    </subcellularLocation>
</comment>
<keyword evidence="8" id="KW-1185">Reference proteome</keyword>
<evidence type="ECO:0000256" key="5">
    <source>
        <dbReference type="SAM" id="Phobius"/>
    </source>
</evidence>
<name>A0ABV8GP16_9ACTN</name>
<dbReference type="Gene3D" id="1.20.1250.20">
    <property type="entry name" value="MFS general substrate transporter like domains"/>
    <property type="match status" value="1"/>
</dbReference>
<feature type="transmembrane region" description="Helical" evidence="5">
    <location>
        <begin position="271"/>
        <end position="288"/>
    </location>
</feature>
<dbReference type="InterPro" id="IPR011701">
    <property type="entry name" value="MFS"/>
</dbReference>
<dbReference type="Proteomes" id="UP001595851">
    <property type="component" value="Unassembled WGS sequence"/>
</dbReference>
<evidence type="ECO:0000256" key="1">
    <source>
        <dbReference type="ARBA" id="ARBA00004651"/>
    </source>
</evidence>
<feature type="transmembrane region" description="Helical" evidence="5">
    <location>
        <begin position="294"/>
        <end position="312"/>
    </location>
</feature>